<dbReference type="EMBL" id="BGPR01050024">
    <property type="protein sequence ID" value="GBO27027.1"/>
    <property type="molecule type" value="Genomic_DNA"/>
</dbReference>
<evidence type="ECO:0000313" key="2">
    <source>
        <dbReference type="EMBL" id="GBO27031.1"/>
    </source>
</evidence>
<name>A0A4Y2VTA9_ARAVE</name>
<keyword evidence="3" id="KW-1185">Reference proteome</keyword>
<protein>
    <submittedName>
        <fullName evidence="1">Uncharacterized protein</fullName>
    </submittedName>
</protein>
<organism evidence="1 3">
    <name type="scientific">Araneus ventricosus</name>
    <name type="common">Orbweaver spider</name>
    <name type="synonym">Epeira ventricosa</name>
    <dbReference type="NCBI Taxonomy" id="182803"/>
    <lineage>
        <taxon>Eukaryota</taxon>
        <taxon>Metazoa</taxon>
        <taxon>Ecdysozoa</taxon>
        <taxon>Arthropoda</taxon>
        <taxon>Chelicerata</taxon>
        <taxon>Arachnida</taxon>
        <taxon>Araneae</taxon>
        <taxon>Araneomorphae</taxon>
        <taxon>Entelegynae</taxon>
        <taxon>Araneoidea</taxon>
        <taxon>Araneidae</taxon>
        <taxon>Araneus</taxon>
    </lineage>
</organism>
<gene>
    <name evidence="1" type="ORF">AVEN_232313_1</name>
    <name evidence="2" type="ORF">AVEN_63267_1</name>
</gene>
<reference evidence="1 3" key="1">
    <citation type="journal article" date="2019" name="Sci. Rep.">
        <title>Orb-weaving spider Araneus ventricosus genome elucidates the spidroin gene catalogue.</title>
        <authorList>
            <person name="Kono N."/>
            <person name="Nakamura H."/>
            <person name="Ohtoshi R."/>
            <person name="Moran D.A.P."/>
            <person name="Shinohara A."/>
            <person name="Yoshida Y."/>
            <person name="Fujiwara M."/>
            <person name="Mori M."/>
            <person name="Tomita M."/>
            <person name="Arakawa K."/>
        </authorList>
    </citation>
    <scope>NUCLEOTIDE SEQUENCE [LARGE SCALE GENOMIC DNA]</scope>
</reference>
<dbReference type="Proteomes" id="UP000499080">
    <property type="component" value="Unassembled WGS sequence"/>
</dbReference>
<dbReference type="EMBL" id="BGPR01050027">
    <property type="protein sequence ID" value="GBO27031.1"/>
    <property type="molecule type" value="Genomic_DNA"/>
</dbReference>
<dbReference type="AlphaFoldDB" id="A0A4Y2VTA9"/>
<evidence type="ECO:0000313" key="3">
    <source>
        <dbReference type="Proteomes" id="UP000499080"/>
    </source>
</evidence>
<sequence length="89" mass="10079">MEKERTHLEPSIIACQSPMEGLWHMSWFPDSKLQVRWRFAGNANTSQSGLPIPLCSQKNRQDLDRKESLLHCSSGAKIPIATCEPATRE</sequence>
<proteinExistence type="predicted"/>
<evidence type="ECO:0000313" key="1">
    <source>
        <dbReference type="EMBL" id="GBO27027.1"/>
    </source>
</evidence>
<comment type="caution">
    <text evidence="1">The sequence shown here is derived from an EMBL/GenBank/DDBJ whole genome shotgun (WGS) entry which is preliminary data.</text>
</comment>
<accession>A0A4Y2VTA9</accession>